<dbReference type="Gene3D" id="3.40.50.300">
    <property type="entry name" value="P-loop containing nucleotide triphosphate hydrolases"/>
    <property type="match status" value="1"/>
</dbReference>
<dbReference type="SUPFAM" id="SSF52540">
    <property type="entry name" value="P-loop containing nucleoside triphosphate hydrolases"/>
    <property type="match status" value="1"/>
</dbReference>
<dbReference type="PRINTS" id="PR00364">
    <property type="entry name" value="DISEASERSIST"/>
</dbReference>
<reference evidence="3 5" key="1">
    <citation type="journal article" date="2020" name="Stud. Mycol.">
        <title>101 Dothideomycetes genomes: a test case for predicting lifestyles and emergence of pathogens.</title>
        <authorList>
            <person name="Haridas S."/>
            <person name="Albert R."/>
            <person name="Binder M."/>
            <person name="Bloem J."/>
            <person name="Labutti K."/>
            <person name="Salamov A."/>
            <person name="Andreopoulos B."/>
            <person name="Baker S."/>
            <person name="Barry K."/>
            <person name="Bills G."/>
            <person name="Bluhm B."/>
            <person name="Cannon C."/>
            <person name="Castanera R."/>
            <person name="Culley D."/>
            <person name="Daum C."/>
            <person name="Ezra D."/>
            <person name="Gonzalez J."/>
            <person name="Henrissat B."/>
            <person name="Kuo A."/>
            <person name="Liang C."/>
            <person name="Lipzen A."/>
            <person name="Lutzoni F."/>
            <person name="Magnuson J."/>
            <person name="Mondo S."/>
            <person name="Nolan M."/>
            <person name="Ohm R."/>
            <person name="Pangilinan J."/>
            <person name="Park H.-J."/>
            <person name="Ramirez L."/>
            <person name="Alfaro M."/>
            <person name="Sun H."/>
            <person name="Tritt A."/>
            <person name="Yoshinaga Y."/>
            <person name="Zwiers L.-H."/>
            <person name="Turgeon B."/>
            <person name="Goodwin S."/>
            <person name="Spatafora J."/>
            <person name="Crous P."/>
            <person name="Grigoriev I."/>
        </authorList>
    </citation>
    <scope>NUCLEOTIDE SEQUENCE</scope>
    <source>
        <strain evidence="3 5">CBS 304.34</strain>
    </source>
</reference>
<accession>A0A6A6Y7J7</accession>
<dbReference type="SMART" id="SM00028">
    <property type="entry name" value="TPR"/>
    <property type="match status" value="4"/>
</dbReference>
<dbReference type="Pfam" id="PF00931">
    <property type="entry name" value="NB-ARC"/>
    <property type="match status" value="1"/>
</dbReference>
<proteinExistence type="predicted"/>
<reference evidence="5" key="2">
    <citation type="submission" date="2020-04" db="EMBL/GenBank/DDBJ databases">
        <authorList>
            <consortium name="NCBI Genome Project"/>
        </authorList>
    </citation>
    <scope>NUCLEOTIDE SEQUENCE</scope>
    <source>
        <strain evidence="5">CBS 304.34</strain>
    </source>
</reference>
<dbReference type="EMBL" id="MU003713">
    <property type="protein sequence ID" value="KAF2804503.1"/>
    <property type="molecule type" value="Genomic_DNA"/>
</dbReference>
<dbReference type="GO" id="GO:0043531">
    <property type="term" value="F:ADP binding"/>
    <property type="evidence" value="ECO:0007669"/>
    <property type="project" value="InterPro"/>
</dbReference>
<gene>
    <name evidence="3 5" type="ORF">BDZ99DRAFT_153321</name>
</gene>
<dbReference type="PANTHER" id="PTHR46082">
    <property type="entry name" value="ATP/GTP-BINDING PROTEIN-RELATED"/>
    <property type="match status" value="1"/>
</dbReference>
<feature type="repeat" description="TPR" evidence="1">
    <location>
        <begin position="534"/>
        <end position="567"/>
    </location>
</feature>
<dbReference type="PANTHER" id="PTHR46082:SF6">
    <property type="entry name" value="AAA+ ATPASE DOMAIN-CONTAINING PROTEIN-RELATED"/>
    <property type="match status" value="1"/>
</dbReference>
<dbReference type="Gene3D" id="1.25.40.10">
    <property type="entry name" value="Tetratricopeptide repeat domain"/>
    <property type="match status" value="1"/>
</dbReference>
<evidence type="ECO:0000256" key="1">
    <source>
        <dbReference type="PROSITE-ProRule" id="PRU00339"/>
    </source>
</evidence>
<evidence type="ECO:0000259" key="2">
    <source>
        <dbReference type="Pfam" id="PF00931"/>
    </source>
</evidence>
<dbReference type="GeneID" id="54453698"/>
<dbReference type="SUPFAM" id="SSF48452">
    <property type="entry name" value="TPR-like"/>
    <property type="match status" value="2"/>
</dbReference>
<dbReference type="OrthoDB" id="1658288at2759"/>
<protein>
    <recommendedName>
        <fullName evidence="2">NB-ARC domain-containing protein</fullName>
    </recommendedName>
</protein>
<feature type="repeat" description="TPR" evidence="1">
    <location>
        <begin position="450"/>
        <end position="483"/>
    </location>
</feature>
<evidence type="ECO:0000313" key="3">
    <source>
        <dbReference type="EMBL" id="KAF2804503.1"/>
    </source>
</evidence>
<dbReference type="InterPro" id="IPR019734">
    <property type="entry name" value="TPR_rpt"/>
</dbReference>
<dbReference type="Pfam" id="PF13424">
    <property type="entry name" value="TPR_12"/>
    <property type="match status" value="2"/>
</dbReference>
<keyword evidence="4" id="KW-1185">Reference proteome</keyword>
<name>A0A6A6Y7J7_9PEZI</name>
<evidence type="ECO:0000313" key="4">
    <source>
        <dbReference type="Proteomes" id="UP000504636"/>
    </source>
</evidence>
<dbReference type="PROSITE" id="PS50005">
    <property type="entry name" value="TPR"/>
    <property type="match status" value="2"/>
</dbReference>
<evidence type="ECO:0000313" key="5">
    <source>
        <dbReference type="RefSeq" id="XP_033571467.1"/>
    </source>
</evidence>
<keyword evidence="1" id="KW-0802">TPR repeat</keyword>
<dbReference type="InterPro" id="IPR011990">
    <property type="entry name" value="TPR-like_helical_dom_sf"/>
</dbReference>
<organism evidence="3">
    <name type="scientific">Mytilinidion resinicola</name>
    <dbReference type="NCBI Taxonomy" id="574789"/>
    <lineage>
        <taxon>Eukaryota</taxon>
        <taxon>Fungi</taxon>
        <taxon>Dikarya</taxon>
        <taxon>Ascomycota</taxon>
        <taxon>Pezizomycotina</taxon>
        <taxon>Dothideomycetes</taxon>
        <taxon>Pleosporomycetidae</taxon>
        <taxon>Mytilinidiales</taxon>
        <taxon>Mytilinidiaceae</taxon>
        <taxon>Mytilinidion</taxon>
    </lineage>
</organism>
<feature type="domain" description="NB-ARC" evidence="2">
    <location>
        <begin position="16"/>
        <end position="152"/>
    </location>
</feature>
<dbReference type="InterPro" id="IPR027417">
    <property type="entry name" value="P-loop_NTPase"/>
</dbReference>
<dbReference type="AlphaFoldDB" id="A0A6A6Y7J7"/>
<dbReference type="InterPro" id="IPR002182">
    <property type="entry name" value="NB-ARC"/>
</dbReference>
<reference evidence="5" key="3">
    <citation type="submission" date="2025-04" db="UniProtKB">
        <authorList>
            <consortium name="RefSeq"/>
        </authorList>
    </citation>
    <scope>IDENTIFICATION</scope>
    <source>
        <strain evidence="5">CBS 304.34</strain>
    </source>
</reference>
<dbReference type="RefSeq" id="XP_033571467.1">
    <property type="nucleotide sequence ID" value="XM_033712805.1"/>
</dbReference>
<dbReference type="InterPro" id="IPR053137">
    <property type="entry name" value="NLR-like"/>
</dbReference>
<dbReference type="Proteomes" id="UP000504636">
    <property type="component" value="Unplaced"/>
</dbReference>
<sequence length="588" mass="66219">MRQLEQFFLHDTPATDRRKIFVVHGLGGIGKTQLAVEFAREHRRGFSGIFWLDGSSEASLKQTFVGMAQRLPWEELTADGVEMLKHSNVDVDVAVRECLRWLSLPLNRHWLLIVDSVDREYDDKDDSQAYKVEDYFPHADHGSILITSRLGSLQGDGPGLMLGTVSTEQAVAILENNARKVVKDADMILERLNGLPLALTQAGSYLRETNVSTSTYVKHYDRTWERLMKKQGRFRLQEYGDRNILTTWTMSYEQVRRQSEEAACLVKLWGCLDWGELWYELIAAALDLSEVINVPKWLLDIAEDELEFADAVGLLSRYSLANAKENTNSHSMHSVLHKWCSQLSEGDERHDLCCLAVGLVASNVPSQSEVEPWSKRKRMLAHVIRVCRWVVEDIAFDARDVIEASVTPWMFQSLGDLLSGEDRLKEAEEMYDRALQGKEKALGAEHTSTLNTVNNLGLLYADQGRLDKAEEMYNRALQGCEKALGAEHTSTLSTVNNIGNLYKAQGWLDKAEEMYNRALQGCEKALGAEHTSTLSTVNNLGNLYADQGRLDKAEEMYNQALQGCKKALGAEHTLTLSIVNNLGNLYKA</sequence>